<comment type="caution">
    <text evidence="8">The sequence shown here is derived from an EMBL/GenBank/DDBJ whole genome shotgun (WGS) entry which is preliminary data.</text>
</comment>
<dbReference type="InterPro" id="IPR005821">
    <property type="entry name" value="Ion_trans_dom"/>
</dbReference>
<protein>
    <recommendedName>
        <fullName evidence="7">Ion transport domain-containing protein</fullName>
    </recommendedName>
</protein>
<dbReference type="InterPro" id="IPR015943">
    <property type="entry name" value="WD40/YVTN_repeat-like_dom_sf"/>
</dbReference>
<proteinExistence type="predicted"/>
<evidence type="ECO:0000256" key="1">
    <source>
        <dbReference type="ARBA" id="ARBA00004141"/>
    </source>
</evidence>
<dbReference type="Pfam" id="PF00520">
    <property type="entry name" value="Ion_trans"/>
    <property type="match status" value="1"/>
</dbReference>
<reference evidence="8" key="1">
    <citation type="submission" date="2023-10" db="EMBL/GenBank/DDBJ databases">
        <authorList>
            <person name="Chen Y."/>
            <person name="Shah S."/>
            <person name="Dougan E. K."/>
            <person name="Thang M."/>
            <person name="Chan C."/>
        </authorList>
    </citation>
    <scope>NUCLEOTIDE SEQUENCE [LARGE SCALE GENOMIC DNA]</scope>
</reference>
<evidence type="ECO:0000256" key="3">
    <source>
        <dbReference type="ARBA" id="ARBA00022737"/>
    </source>
</evidence>
<keyword evidence="5 6" id="KW-0472">Membrane</keyword>
<feature type="transmembrane region" description="Helical" evidence="6">
    <location>
        <begin position="1236"/>
        <end position="1253"/>
    </location>
</feature>
<keyword evidence="3" id="KW-0677">Repeat</keyword>
<name>A0ABN9U168_9DINO</name>
<feature type="domain" description="Ion transport" evidence="7">
    <location>
        <begin position="1237"/>
        <end position="1545"/>
    </location>
</feature>
<sequence>AGPRPLLLGVDGRGRVSLWDAQGSAPAPVAGLAPPLWQLDLDPARGTEAGSPALVKAATGLAARGGVPWEGARALSWAPSGQCFAAVGRQASKAVYLWRVYDAGDRCAVTGLYCGRGGAGARGAAEQDGVCSAGPPDEGIVCPWPARAVSFCAGGHCLAVAEDIRLRPPPGQQPELAVFDVETRLERHRVAVTEEVWGLAYMPQSRRLVVSTTARVMLWPVGRPRGEASDAGLRCAVGSRLWPRWGAQGATSDEPWEVDVEYREEFQVRAWEDVELDSELLVTSVLPVGPAAWHGVEAGKRWLLKGYRESVAGSGLGAGERQGRLLKFDLGGGASPANLLRKLGAPISLVFQRPLGDDVIAEAAGAQGHQVHCTAVSPDGTRLAVATASRATVKGASDAFGETCMEIAIWSVEGPVPWRVEKVFLRDLKDGCLLKRNGSLWALAWADVDTLLVSSEAAGAGSLTAISVASGEVEQQWALQPGTHVRAMASVPPSEPAGRQVRMAIAMEQPGGARIELSTGWVGAPGEALVHTNFSTAHKGTLELLAACTPCGGSVALAGRSQLRQRDDSTELTDGEVRVLRFTALGAVTQRSVWSGGTAFEDTARRRLKHIALDGPVLALLFDAGGGTQDLDAESSSAVEVFLEESPGWSLLHRWEGIPGRLDAAAVHYWPAVAGKNARSAEAALAVGVREKDQCRVRMVRLSLQGKGQAWKDWSSWEDLQLQVPSPSAPPADGHGGWGAVDLRFSPDRTVQERDGSVRFHSLLAGRLCAHGSRQFTVQVWDVESRRSSVAAALSPLEGPASDEIWCVDACWVPQAKLPRRRVAYAMKGGLYAVDLQERRRSSLFRFLAQNGEPAAEKEKVTALRFSPCGSVLAVGSKTGMLAVGGGVLAVVRLYMLTELASGACFRQACPDLDLGEGADVRGLASPGVLRAAVGEADAQLLMPSRVVCFRRHSVVVDDLRSLSSRVYAMRAGPLLTRAGGGVAAREGDFSQWLRASPSLVHQRLLRRHLSWTLLHVYAHFGLAAQVQEILDIGAPFLALDARGRSALDVALDLQHFKVVDTILKHVLRKDQSAVRGALPSEHLALSSTVVRLLESHRMIDDRMLIEFLEKCCCQEPLTPLGSHGSVPDSAPLFHEENICSFPAPLFVPGDAQMDRLLSEDANSRWSLPGRLARPRPVEVKVWYLRGLDRQAGLTRALAHTRKSPEILRAGFATTVLKHKWASFAKGRFQSEIRQYLLILIFFIVFCESGKGLCSDLPCSQDTLVDLVLLGCTVGMLVLCVLSIYSECVEIGKEAALWRKDHGRLTALSVPSILRLAILNIWNVFDFARIFLTLLCVICSILARRSLFDTLSGRTLLAFTAIVSWSRMLSFFRGFSYTSDLVLTVVRIIKEVLVVLSLLSVVLLAFTHAMYIFFNLNGAEGFRLALEYVYIGGIIGDPPDQPESFSNCVDTANGADGLHNPHTDAPMDCEWFSEHPSWCDRAALEYYDDSDFTVTDMCCDCGGGLEGNQFIPLALYMLLSVVMLVILMNFIIAFMGDSFNRAREDLDAAKNEMRAELVYEYEGDLTEDDALASSYIFIQSRG</sequence>
<gene>
    <name evidence="8" type="ORF">PCOR1329_LOCUS43979</name>
</gene>
<feature type="non-terminal residue" evidence="8">
    <location>
        <position position="1"/>
    </location>
</feature>
<keyword evidence="2 6" id="KW-0812">Transmembrane</keyword>
<dbReference type="InterPro" id="IPR024862">
    <property type="entry name" value="TRPV"/>
</dbReference>
<dbReference type="Gene3D" id="1.25.40.20">
    <property type="entry name" value="Ankyrin repeat-containing domain"/>
    <property type="match status" value="1"/>
</dbReference>
<evidence type="ECO:0000313" key="8">
    <source>
        <dbReference type="EMBL" id="CAK0851992.1"/>
    </source>
</evidence>
<dbReference type="InterPro" id="IPR036770">
    <property type="entry name" value="Ankyrin_rpt-contain_sf"/>
</dbReference>
<comment type="subcellular location">
    <subcellularLocation>
        <location evidence="1">Membrane</location>
        <topology evidence="1">Multi-pass membrane protein</topology>
    </subcellularLocation>
</comment>
<dbReference type="InterPro" id="IPR011047">
    <property type="entry name" value="Quinoprotein_ADH-like_sf"/>
</dbReference>
<evidence type="ECO:0000256" key="4">
    <source>
        <dbReference type="ARBA" id="ARBA00022989"/>
    </source>
</evidence>
<evidence type="ECO:0000256" key="5">
    <source>
        <dbReference type="ARBA" id="ARBA00023136"/>
    </source>
</evidence>
<dbReference type="EMBL" id="CAUYUJ010015283">
    <property type="protein sequence ID" value="CAK0851992.1"/>
    <property type="molecule type" value="Genomic_DNA"/>
</dbReference>
<keyword evidence="4 6" id="KW-1133">Transmembrane helix</keyword>
<dbReference type="PANTHER" id="PTHR10582">
    <property type="entry name" value="TRANSIENT RECEPTOR POTENTIAL ION CHANNEL PROTEIN"/>
    <property type="match status" value="1"/>
</dbReference>
<dbReference type="SUPFAM" id="SSF48403">
    <property type="entry name" value="Ankyrin repeat"/>
    <property type="match status" value="1"/>
</dbReference>
<dbReference type="PANTHER" id="PTHR10582:SF2">
    <property type="entry name" value="INACTIVE"/>
    <property type="match status" value="1"/>
</dbReference>
<accession>A0ABN9U168</accession>
<evidence type="ECO:0000259" key="7">
    <source>
        <dbReference type="Pfam" id="PF00520"/>
    </source>
</evidence>
<feature type="transmembrane region" description="Helical" evidence="6">
    <location>
        <begin position="1513"/>
        <end position="1536"/>
    </location>
</feature>
<dbReference type="SUPFAM" id="SSF50998">
    <property type="entry name" value="Quinoprotein alcohol dehydrogenase-like"/>
    <property type="match status" value="1"/>
</dbReference>
<evidence type="ECO:0000256" key="6">
    <source>
        <dbReference type="SAM" id="Phobius"/>
    </source>
</evidence>
<keyword evidence="9" id="KW-1185">Reference proteome</keyword>
<evidence type="ECO:0000256" key="2">
    <source>
        <dbReference type="ARBA" id="ARBA00022692"/>
    </source>
</evidence>
<organism evidence="8 9">
    <name type="scientific">Prorocentrum cordatum</name>
    <dbReference type="NCBI Taxonomy" id="2364126"/>
    <lineage>
        <taxon>Eukaryota</taxon>
        <taxon>Sar</taxon>
        <taxon>Alveolata</taxon>
        <taxon>Dinophyceae</taxon>
        <taxon>Prorocentrales</taxon>
        <taxon>Prorocentraceae</taxon>
        <taxon>Prorocentrum</taxon>
    </lineage>
</organism>
<dbReference type="Proteomes" id="UP001189429">
    <property type="component" value="Unassembled WGS sequence"/>
</dbReference>
<feature type="transmembrane region" description="Helical" evidence="6">
    <location>
        <begin position="1265"/>
        <end position="1285"/>
    </location>
</feature>
<feature type="transmembrane region" description="Helical" evidence="6">
    <location>
        <begin position="1327"/>
        <end position="1343"/>
    </location>
</feature>
<dbReference type="Gene3D" id="2.130.10.10">
    <property type="entry name" value="YVTN repeat-like/Quinoprotein amine dehydrogenase"/>
    <property type="match status" value="2"/>
</dbReference>
<feature type="transmembrane region" description="Helical" evidence="6">
    <location>
        <begin position="1392"/>
        <end position="1414"/>
    </location>
</feature>
<evidence type="ECO:0000313" key="9">
    <source>
        <dbReference type="Proteomes" id="UP001189429"/>
    </source>
</evidence>